<protein>
    <submittedName>
        <fullName evidence="3">Uncharacterized protein LOC117642932</fullName>
    </submittedName>
</protein>
<dbReference type="Pfam" id="PF00651">
    <property type="entry name" value="BTB"/>
    <property type="match status" value="1"/>
</dbReference>
<proteinExistence type="predicted"/>
<evidence type="ECO:0000313" key="3">
    <source>
        <dbReference type="RefSeq" id="XP_034237461.1"/>
    </source>
</evidence>
<dbReference type="OrthoDB" id="10249567at2759"/>
<dbReference type="Proteomes" id="UP000515158">
    <property type="component" value="Unplaced"/>
</dbReference>
<keyword evidence="2" id="KW-1185">Reference proteome</keyword>
<dbReference type="AlphaFoldDB" id="A0A6P8YL11"/>
<feature type="domain" description="BTB" evidence="1">
    <location>
        <begin position="233"/>
        <end position="305"/>
    </location>
</feature>
<dbReference type="RefSeq" id="XP_034237461.1">
    <property type="nucleotide sequence ID" value="XM_034381570.1"/>
</dbReference>
<sequence length="411" mass="45210">MTTSLNSAMVQPSCSRPTPRYNLSQLAHLNAGSISCQFSISSLLCRTQNSVAASKRVLRYLPASYRVRATGGQLSRDGVHWLVTSAEYSLFYKCIAHASGGSKNVFQPFKVASPEGVSLSLAFHSQTYDEDEEYCIDFHVEDLVTSGLSLEIRVSLVRFKKPGGSSFSADKSQWPAPEPAIVTTLTDNGLAGSVSTYTTGFVTVKVEVFSLSPRPCHEILRGLNDTRAQGHLPDVVLTLDGHEFPAHRAVLAATSPVFLKMFSGDYKEAKALKERDSGDLVCEVKISGVTKEAVELFLTLMYQGQADDWAGLEVELLEIADYYMVNHVKDKCERRLMGMDGPTALGLLRHADNPVISSDLRVCAVQAVVRGWKQLSITPQWRDLQKTRPVLVDFIRAAQQLYEQASSKPAQ</sequence>
<dbReference type="InterPro" id="IPR000210">
    <property type="entry name" value="BTB/POZ_dom"/>
</dbReference>
<dbReference type="InterPro" id="IPR011333">
    <property type="entry name" value="SKP1/BTB/POZ_sf"/>
</dbReference>
<organism evidence="3">
    <name type="scientific">Thrips palmi</name>
    <name type="common">Melon thrips</name>
    <dbReference type="NCBI Taxonomy" id="161013"/>
    <lineage>
        <taxon>Eukaryota</taxon>
        <taxon>Metazoa</taxon>
        <taxon>Ecdysozoa</taxon>
        <taxon>Arthropoda</taxon>
        <taxon>Hexapoda</taxon>
        <taxon>Insecta</taxon>
        <taxon>Pterygota</taxon>
        <taxon>Neoptera</taxon>
        <taxon>Paraneoptera</taxon>
        <taxon>Thysanoptera</taxon>
        <taxon>Terebrantia</taxon>
        <taxon>Thripoidea</taxon>
        <taxon>Thripidae</taxon>
        <taxon>Thrips</taxon>
    </lineage>
</organism>
<gene>
    <name evidence="3" type="primary">LOC117642932</name>
</gene>
<dbReference type="PANTHER" id="PTHR24413">
    <property type="entry name" value="SPECKLE-TYPE POZ PROTEIN"/>
    <property type="match status" value="1"/>
</dbReference>
<reference evidence="3" key="1">
    <citation type="submission" date="2025-08" db="UniProtKB">
        <authorList>
            <consortium name="RefSeq"/>
        </authorList>
    </citation>
    <scope>IDENTIFICATION</scope>
    <source>
        <tissue evidence="3">Total insect</tissue>
    </source>
</reference>
<accession>A0A6P8YL11</accession>
<dbReference type="Gene3D" id="3.30.710.10">
    <property type="entry name" value="Potassium Channel Kv1.1, Chain A"/>
    <property type="match status" value="1"/>
</dbReference>
<name>A0A6P8YL11_THRPL</name>
<dbReference type="SMART" id="SM00225">
    <property type="entry name" value="BTB"/>
    <property type="match status" value="1"/>
</dbReference>
<dbReference type="GeneID" id="117642932"/>
<dbReference type="KEGG" id="tpal:117642932"/>
<dbReference type="SUPFAM" id="SSF54695">
    <property type="entry name" value="POZ domain"/>
    <property type="match status" value="1"/>
</dbReference>
<dbReference type="CDD" id="cd18186">
    <property type="entry name" value="BTB_POZ_ZBTB_KLHL-like"/>
    <property type="match status" value="1"/>
</dbReference>
<dbReference type="InParanoid" id="A0A6P8YL11"/>
<evidence type="ECO:0000313" key="2">
    <source>
        <dbReference type="Proteomes" id="UP000515158"/>
    </source>
</evidence>
<dbReference type="PROSITE" id="PS50097">
    <property type="entry name" value="BTB"/>
    <property type="match status" value="1"/>
</dbReference>
<evidence type="ECO:0000259" key="1">
    <source>
        <dbReference type="PROSITE" id="PS50097"/>
    </source>
</evidence>